<evidence type="ECO:0000313" key="2">
    <source>
        <dbReference type="EMBL" id="DAD77781.1"/>
    </source>
</evidence>
<keyword evidence="1" id="KW-0472">Membrane</keyword>
<proteinExistence type="predicted"/>
<organism evidence="2">
    <name type="scientific">Myoviridae sp. ctCL221</name>
    <dbReference type="NCBI Taxonomy" id="2826630"/>
    <lineage>
        <taxon>Viruses</taxon>
        <taxon>Duplodnaviria</taxon>
        <taxon>Heunggongvirae</taxon>
        <taxon>Uroviricota</taxon>
        <taxon>Caudoviricetes</taxon>
    </lineage>
</organism>
<keyword evidence="1" id="KW-1133">Transmembrane helix</keyword>
<evidence type="ECO:0000256" key="1">
    <source>
        <dbReference type="SAM" id="Phobius"/>
    </source>
</evidence>
<dbReference type="EMBL" id="BK014833">
    <property type="protein sequence ID" value="DAD77781.1"/>
    <property type="molecule type" value="Genomic_DNA"/>
</dbReference>
<accession>A0A8S5M647</accession>
<protein>
    <submittedName>
        <fullName evidence="2">Uncharacterized protein</fullName>
    </submittedName>
</protein>
<keyword evidence="1" id="KW-0812">Transmembrane</keyword>
<name>A0A8S5M647_9CAUD</name>
<feature type="transmembrane region" description="Helical" evidence="1">
    <location>
        <begin position="14"/>
        <end position="35"/>
    </location>
</feature>
<reference evidence="2" key="1">
    <citation type="journal article" date="2021" name="Proc. Natl. Acad. Sci. U.S.A.">
        <title>A Catalog of Tens of Thousands of Viruses from Human Metagenomes Reveals Hidden Associations with Chronic Diseases.</title>
        <authorList>
            <person name="Tisza M.J."/>
            <person name="Buck C.B."/>
        </authorList>
    </citation>
    <scope>NUCLEOTIDE SEQUENCE</scope>
    <source>
        <strain evidence="2">CtCL221</strain>
    </source>
</reference>
<sequence length="66" mass="7774">MKIYDKRIYKISECIRVVIIVIVCFMIGYVCGILAGDKSEELKNKDIEIESLKDTVYMLRKEREEV</sequence>